<dbReference type="EMBL" id="VSWC01000035">
    <property type="protein sequence ID" value="KAA1106782.1"/>
    <property type="molecule type" value="Genomic_DNA"/>
</dbReference>
<feature type="region of interest" description="Disordered" evidence="1">
    <location>
        <begin position="529"/>
        <end position="552"/>
    </location>
</feature>
<name>A0A5B0Q0P8_PUCGR</name>
<feature type="compositionally biased region" description="Polar residues" evidence="1">
    <location>
        <begin position="533"/>
        <end position="551"/>
    </location>
</feature>
<organism evidence="3 4">
    <name type="scientific">Puccinia graminis f. sp. tritici</name>
    <dbReference type="NCBI Taxonomy" id="56615"/>
    <lineage>
        <taxon>Eukaryota</taxon>
        <taxon>Fungi</taxon>
        <taxon>Dikarya</taxon>
        <taxon>Basidiomycota</taxon>
        <taxon>Pucciniomycotina</taxon>
        <taxon>Pucciniomycetes</taxon>
        <taxon>Pucciniales</taxon>
        <taxon>Pucciniaceae</taxon>
        <taxon>Puccinia</taxon>
    </lineage>
</organism>
<feature type="compositionally biased region" description="Polar residues" evidence="1">
    <location>
        <begin position="420"/>
        <end position="429"/>
    </location>
</feature>
<sequence>MTRTYSGPYSTVPSLAPRSEACDGQAFWFLGNGDCSGSFPSIAPVQFSRNIPSNATKCPSISLQCFPPFLSVFPTTSLTASRVEIGTLLWCFGPIGVKPSTLFCCSLPRCAPTSLQLIANFVKLLAITQPPIQSNPISLAPLFSLKSSHANSSRPRRNTPVKLKIQHAPFGPGRQRQGHHECSFRARQFAMSHTYLFLEFVAPFLILYALNQQQVPQAQVHTFIVPEAPTQAGPAPSQETAPPSILQKRNPWPDATSPPQITLPSATAHPTSDHELNAAHKVNIHLAILVGGLTVGMIVITILIAVAGCIICTRRRKRRAHKGNQLSDVDDTLTCQSNNTAGSSRTTMSERHLKCQTGWQMKEFMHQGMHSPFSSTAMLPSPCDKVEILARTGTISDPFHDRSSNWGRSTHPAIYGNHPESLSDTCSTDAPSYFPGDDIRYTLPQGSTTALTEASCAATIDSTSNSVCPNRLNHPASQPSDSSSSPTVTANLNSLIKHKAFVSSMMSEPPSLQSFHSDALHPLYLSPPDPVITSKSRPQSSQSFADSVYSDSTHESMYWINRPKS</sequence>
<reference evidence="3 4" key="1">
    <citation type="submission" date="2019-05" db="EMBL/GenBank/DDBJ databases">
        <title>Emergence of the Ug99 lineage of the wheat stem rust pathogen through somatic hybridization.</title>
        <authorList>
            <person name="Li F."/>
            <person name="Upadhyaya N.M."/>
            <person name="Sperschneider J."/>
            <person name="Matny O."/>
            <person name="Nguyen-Phuc H."/>
            <person name="Mago R."/>
            <person name="Raley C."/>
            <person name="Miller M.E."/>
            <person name="Silverstein K.A.T."/>
            <person name="Henningsen E."/>
            <person name="Hirsch C.D."/>
            <person name="Visser B."/>
            <person name="Pretorius Z.A."/>
            <person name="Steffenson B.J."/>
            <person name="Schwessinger B."/>
            <person name="Dodds P.N."/>
            <person name="Figueroa M."/>
        </authorList>
    </citation>
    <scope>NUCLEOTIDE SEQUENCE [LARGE SCALE GENOMIC DNA]</scope>
    <source>
        <strain evidence="3">21-0</strain>
    </source>
</reference>
<accession>A0A5B0Q0P8</accession>
<evidence type="ECO:0000313" key="3">
    <source>
        <dbReference type="EMBL" id="KAA1106782.1"/>
    </source>
</evidence>
<feature type="region of interest" description="Disordered" evidence="1">
    <location>
        <begin position="229"/>
        <end position="272"/>
    </location>
</feature>
<dbReference type="Proteomes" id="UP000324748">
    <property type="component" value="Unassembled WGS sequence"/>
</dbReference>
<comment type="caution">
    <text evidence="3">The sequence shown here is derived from an EMBL/GenBank/DDBJ whole genome shotgun (WGS) entry which is preliminary data.</text>
</comment>
<evidence type="ECO:0000313" key="4">
    <source>
        <dbReference type="Proteomes" id="UP000324748"/>
    </source>
</evidence>
<gene>
    <name evidence="3" type="ORF">PGT21_000757</name>
</gene>
<evidence type="ECO:0000256" key="1">
    <source>
        <dbReference type="SAM" id="MobiDB-lite"/>
    </source>
</evidence>
<keyword evidence="2" id="KW-0812">Transmembrane</keyword>
<evidence type="ECO:0000256" key="2">
    <source>
        <dbReference type="SAM" id="Phobius"/>
    </source>
</evidence>
<feature type="region of interest" description="Disordered" evidence="1">
    <location>
        <begin position="467"/>
        <end position="489"/>
    </location>
</feature>
<protein>
    <submittedName>
        <fullName evidence="3">Uncharacterized protein</fullName>
    </submittedName>
</protein>
<feature type="region of interest" description="Disordered" evidence="1">
    <location>
        <begin position="410"/>
        <end position="429"/>
    </location>
</feature>
<keyword evidence="2" id="KW-1133">Transmembrane helix</keyword>
<feature type="compositionally biased region" description="Polar residues" evidence="1">
    <location>
        <begin position="257"/>
        <end position="270"/>
    </location>
</feature>
<dbReference type="AlphaFoldDB" id="A0A5B0Q0P8"/>
<feature type="compositionally biased region" description="Low complexity" evidence="1">
    <location>
        <begin position="475"/>
        <end position="486"/>
    </location>
</feature>
<keyword evidence="2" id="KW-0472">Membrane</keyword>
<keyword evidence="4" id="KW-1185">Reference proteome</keyword>
<proteinExistence type="predicted"/>
<dbReference type="OrthoDB" id="2496481at2759"/>
<feature type="transmembrane region" description="Helical" evidence="2">
    <location>
        <begin position="284"/>
        <end position="312"/>
    </location>
</feature>